<dbReference type="PANTHER" id="PTHR12370">
    <property type="entry name" value="PHOSPHOLIPASE B-RELATED"/>
    <property type="match status" value="1"/>
</dbReference>
<sequence length="475" mass="53822">MKKKAVILLLLMLISPVFIQGQTTGKQLTGEQKTWLSKANRHEKNGWIYLHIEGTPRERGFQHGYLMAKDIKESIRVLSEVWYYQSAINWQWLVEEAGKMFTPKVDPENLEEIDGIVEGMKAAGVTTTRDEIVTFNGNAEIIGYWWPTVKDSIAPNSTTPIKESCSSFIATGSMTVDGDIVLGHNTMCPYYIPQHNIILDILPQKGNRILMQSMAGYIHSGTDFFVTSAGLVGSETTIAAFFPFDKNGITEFSRMRHATQYASSIDEWCEMMKKGNNGGYANAWLIGDTKTNEIARLELGLKYIGFEKKKDGYFVGSNVPEDLRILRFETKFGRETNIKNNCISRRVRWKQLMKEYKGQIDLEHAKMFESDHFDTYLNKVNSGERALCPHFDLESEGQTPFIGEPFFPGGAVDGKVVNSKMAKEMSFIARWGNACGTPFNAKAFLEKHPQYEWMTGVLKDRPTQPWTIFKAGESK</sequence>
<dbReference type="AlphaFoldDB" id="A0A1M5BBJ0"/>
<dbReference type="Pfam" id="PF04916">
    <property type="entry name" value="Phospholip_B"/>
    <property type="match status" value="1"/>
</dbReference>
<dbReference type="OrthoDB" id="8109453at2"/>
<evidence type="ECO:0000256" key="2">
    <source>
        <dbReference type="ARBA" id="ARBA00022801"/>
    </source>
</evidence>
<dbReference type="InterPro" id="IPR047794">
    <property type="entry name" value="C45_proenzyme-like"/>
</dbReference>
<dbReference type="STRING" id="1297750.SAMN05444405_10858"/>
<dbReference type="GO" id="GO:0009395">
    <property type="term" value="P:phospholipid catabolic process"/>
    <property type="evidence" value="ECO:0007669"/>
    <property type="project" value="TreeGrafter"/>
</dbReference>
<gene>
    <name evidence="7" type="ORF">SAMN05444405_10858</name>
</gene>
<dbReference type="NCBIfam" id="NF040521">
    <property type="entry name" value="C45_proenzyme"/>
    <property type="match status" value="1"/>
</dbReference>
<evidence type="ECO:0000256" key="6">
    <source>
        <dbReference type="SAM" id="SignalP"/>
    </source>
</evidence>
<dbReference type="PANTHER" id="PTHR12370:SF3">
    <property type="entry name" value="PHOSPHOLIPASE B-LIKE 2-RELATED"/>
    <property type="match status" value="1"/>
</dbReference>
<dbReference type="GO" id="GO:0004620">
    <property type="term" value="F:phospholipase activity"/>
    <property type="evidence" value="ECO:0007669"/>
    <property type="project" value="InterPro"/>
</dbReference>
<evidence type="ECO:0000256" key="3">
    <source>
        <dbReference type="ARBA" id="ARBA00022963"/>
    </source>
</evidence>
<proteinExistence type="predicted"/>
<evidence type="ECO:0000313" key="7">
    <source>
        <dbReference type="EMBL" id="SHF39893.1"/>
    </source>
</evidence>
<dbReference type="Gene3D" id="3.60.60.30">
    <property type="match status" value="1"/>
</dbReference>
<dbReference type="RefSeq" id="WP_083547658.1">
    <property type="nucleotide sequence ID" value="NZ_FQTV01000008.1"/>
</dbReference>
<keyword evidence="2" id="KW-0378">Hydrolase</keyword>
<reference evidence="7 8" key="1">
    <citation type="submission" date="2016-11" db="EMBL/GenBank/DDBJ databases">
        <authorList>
            <person name="Jaros S."/>
            <person name="Januszkiewicz K."/>
            <person name="Wedrychowicz H."/>
        </authorList>
    </citation>
    <scope>NUCLEOTIDE SEQUENCE [LARGE SCALE GENOMIC DNA]</scope>
    <source>
        <strain evidence="7 8">DSM 26991</strain>
    </source>
</reference>
<feature type="signal peptide" evidence="6">
    <location>
        <begin position="1"/>
        <end position="19"/>
    </location>
</feature>
<dbReference type="InterPro" id="IPR007000">
    <property type="entry name" value="PLipase_B-like"/>
</dbReference>
<feature type="chain" id="PRO_5013110077" evidence="6">
    <location>
        <begin position="20"/>
        <end position="475"/>
    </location>
</feature>
<keyword evidence="8" id="KW-1185">Reference proteome</keyword>
<dbReference type="Proteomes" id="UP000184509">
    <property type="component" value="Unassembled WGS sequence"/>
</dbReference>
<keyword evidence="3" id="KW-0442">Lipid degradation</keyword>
<keyword evidence="5" id="KW-0325">Glycoprotein</keyword>
<evidence type="ECO:0000256" key="5">
    <source>
        <dbReference type="ARBA" id="ARBA00023180"/>
    </source>
</evidence>
<organism evidence="7 8">
    <name type="scientific">Bacteroides luti</name>
    <dbReference type="NCBI Taxonomy" id="1297750"/>
    <lineage>
        <taxon>Bacteria</taxon>
        <taxon>Pseudomonadati</taxon>
        <taxon>Bacteroidota</taxon>
        <taxon>Bacteroidia</taxon>
        <taxon>Bacteroidales</taxon>
        <taxon>Bacteroidaceae</taxon>
        <taxon>Bacteroides</taxon>
    </lineage>
</organism>
<accession>A0A1M5BBJ0</accession>
<protein>
    <submittedName>
        <fullName evidence="7">Phospholipase B</fullName>
    </submittedName>
</protein>
<evidence type="ECO:0000256" key="4">
    <source>
        <dbReference type="ARBA" id="ARBA00023098"/>
    </source>
</evidence>
<keyword evidence="4" id="KW-0443">Lipid metabolism</keyword>
<name>A0A1M5BBJ0_9BACE</name>
<dbReference type="EMBL" id="FQTV01000008">
    <property type="protein sequence ID" value="SHF39893.1"/>
    <property type="molecule type" value="Genomic_DNA"/>
</dbReference>
<evidence type="ECO:0000256" key="1">
    <source>
        <dbReference type="ARBA" id="ARBA00022729"/>
    </source>
</evidence>
<dbReference type="GO" id="GO:0005576">
    <property type="term" value="C:extracellular region"/>
    <property type="evidence" value="ECO:0007669"/>
    <property type="project" value="TreeGrafter"/>
</dbReference>
<keyword evidence="1 6" id="KW-0732">Signal</keyword>
<evidence type="ECO:0000313" key="8">
    <source>
        <dbReference type="Proteomes" id="UP000184509"/>
    </source>
</evidence>